<evidence type="ECO:0000259" key="2">
    <source>
        <dbReference type="Pfam" id="PF12708"/>
    </source>
</evidence>
<accession>A0A372NZ34</accession>
<feature type="chain" id="PRO_5016746292" evidence="1">
    <location>
        <begin position="21"/>
        <end position="451"/>
    </location>
</feature>
<proteinExistence type="predicted"/>
<dbReference type="RefSeq" id="WP_117390937.1">
    <property type="nucleotide sequence ID" value="NZ_QWDC01000001.1"/>
</dbReference>
<dbReference type="EMBL" id="QWDC01000001">
    <property type="protein sequence ID" value="RFZ95373.1"/>
    <property type="molecule type" value="Genomic_DNA"/>
</dbReference>
<keyword evidence="5" id="KW-1185">Reference proteome</keyword>
<protein>
    <submittedName>
        <fullName evidence="4">Uncharacterized protein</fullName>
    </submittedName>
</protein>
<dbReference type="InterPro" id="IPR024535">
    <property type="entry name" value="RHGA/B-epi-like_pectate_lyase"/>
</dbReference>
<dbReference type="InterPro" id="IPR039448">
    <property type="entry name" value="Beta_helix"/>
</dbReference>
<gene>
    <name evidence="4" type="ORF">D0C36_07550</name>
</gene>
<dbReference type="InterPro" id="IPR012334">
    <property type="entry name" value="Pectin_lyas_fold"/>
</dbReference>
<dbReference type="SUPFAM" id="SSF51126">
    <property type="entry name" value="Pectin lyase-like"/>
    <property type="match status" value="2"/>
</dbReference>
<name>A0A372NZ34_9SPHI</name>
<dbReference type="Gene3D" id="2.160.20.10">
    <property type="entry name" value="Single-stranded right-handed beta-helix, Pectin lyase-like"/>
    <property type="match status" value="1"/>
</dbReference>
<comment type="caution">
    <text evidence="4">The sequence shown here is derived from an EMBL/GenBank/DDBJ whole genome shotgun (WGS) entry which is preliminary data.</text>
</comment>
<evidence type="ECO:0000313" key="5">
    <source>
        <dbReference type="Proteomes" id="UP000264217"/>
    </source>
</evidence>
<dbReference type="Proteomes" id="UP000264217">
    <property type="component" value="Unassembled WGS sequence"/>
</dbReference>
<dbReference type="InterPro" id="IPR011050">
    <property type="entry name" value="Pectin_lyase_fold/virulence"/>
</dbReference>
<dbReference type="Pfam" id="PF13229">
    <property type="entry name" value="Beta_helix"/>
    <property type="match status" value="1"/>
</dbReference>
<reference evidence="4 5" key="1">
    <citation type="submission" date="2018-08" db="EMBL/GenBank/DDBJ databases">
        <title>Mucilaginibacter sp. MYSH2.</title>
        <authorList>
            <person name="Seo T."/>
        </authorList>
    </citation>
    <scope>NUCLEOTIDE SEQUENCE [LARGE SCALE GENOMIC DNA]</scope>
    <source>
        <strain evidence="4 5">MYSH2</strain>
    </source>
</reference>
<dbReference type="OrthoDB" id="9795222at2"/>
<feature type="domain" description="Right handed beta helix" evidence="3">
    <location>
        <begin position="265"/>
        <end position="403"/>
    </location>
</feature>
<organism evidence="4 5">
    <name type="scientific">Mucilaginibacter conchicola</name>
    <dbReference type="NCBI Taxonomy" id="2303333"/>
    <lineage>
        <taxon>Bacteria</taxon>
        <taxon>Pseudomonadati</taxon>
        <taxon>Bacteroidota</taxon>
        <taxon>Sphingobacteriia</taxon>
        <taxon>Sphingobacteriales</taxon>
        <taxon>Sphingobacteriaceae</taxon>
        <taxon>Mucilaginibacter</taxon>
    </lineage>
</organism>
<evidence type="ECO:0000256" key="1">
    <source>
        <dbReference type="SAM" id="SignalP"/>
    </source>
</evidence>
<evidence type="ECO:0000313" key="4">
    <source>
        <dbReference type="EMBL" id="RFZ95373.1"/>
    </source>
</evidence>
<dbReference type="SMART" id="SM00710">
    <property type="entry name" value="PbH1"/>
    <property type="match status" value="6"/>
</dbReference>
<dbReference type="InterPro" id="IPR006626">
    <property type="entry name" value="PbH1"/>
</dbReference>
<keyword evidence="1" id="KW-0732">Signal</keyword>
<sequence>MKANKLIKTLILLFTITTSAVYSNGIVKTFNVKDYGANGDGVTDNYTALIKVAKAVNANGSGTVYFPAGNYYIAQYHSKSTPVADILFTGCNNLTITGDKAVITLNGNFYRDADLLVNKVKKSSTESIVPISLSNCQNVIIKGIEINGSINKMTRDPKVTEGSGHLIQLWDCNNVNISNVYTHHGQTDGIYIGGVKGCRGVTITNTISSNNGRQGMSITHLYNGVFENCQFINTGITDGAYLRHAPSAGVDIEPERIPAGTKMGGIVFTNCTFANNMGAQFMSISPKITANIKLVKCTIKSQTSPSKYTMILSADSLVVDGCTIDCGNKQGSVYASWTGRTGGNVEIKNSTIRSAFRGIVSANQANMSNKVTISNNDIICTSTNPVKTYFPYLTSKDLIFENNRVQIPSSVSSAVTPLINNAARSQKNTFSTDKLGIKPKVSYTGTKLIAD</sequence>
<dbReference type="AlphaFoldDB" id="A0A372NZ34"/>
<feature type="domain" description="Rhamnogalacturonase A/B/Epimerase-like pectate lyase" evidence="2">
    <location>
        <begin position="30"/>
        <end position="235"/>
    </location>
</feature>
<feature type="signal peptide" evidence="1">
    <location>
        <begin position="1"/>
        <end position="20"/>
    </location>
</feature>
<evidence type="ECO:0000259" key="3">
    <source>
        <dbReference type="Pfam" id="PF13229"/>
    </source>
</evidence>
<dbReference type="Pfam" id="PF12708">
    <property type="entry name" value="Pect-lyase_RHGA_epim"/>
    <property type="match status" value="1"/>
</dbReference>